<dbReference type="Pfam" id="PF02518">
    <property type="entry name" value="HATPase_c"/>
    <property type="match status" value="1"/>
</dbReference>
<dbReference type="Gene3D" id="6.10.340.10">
    <property type="match status" value="1"/>
</dbReference>
<dbReference type="Gene3D" id="3.30.565.10">
    <property type="entry name" value="Histidine kinase-like ATPase, C-terminal domain"/>
    <property type="match status" value="1"/>
</dbReference>
<evidence type="ECO:0000256" key="2">
    <source>
        <dbReference type="ARBA" id="ARBA00022553"/>
    </source>
</evidence>
<dbReference type="RefSeq" id="WP_184095750.1">
    <property type="nucleotide sequence ID" value="NZ_AP023367.1"/>
</dbReference>
<keyword evidence="4 5" id="KW-0418">Kinase</keyword>
<dbReference type="AlphaFoldDB" id="A0A6S6R513"/>
<keyword evidence="3" id="KW-0808">Transferase</keyword>
<evidence type="ECO:0000313" key="5">
    <source>
        <dbReference type="EMBL" id="BCJ95167.1"/>
    </source>
</evidence>
<evidence type="ECO:0000256" key="4">
    <source>
        <dbReference type="ARBA" id="ARBA00022777"/>
    </source>
</evidence>
<dbReference type="InterPro" id="IPR003594">
    <property type="entry name" value="HATPase_dom"/>
</dbReference>
<dbReference type="Proteomes" id="UP000515561">
    <property type="component" value="Chromosome"/>
</dbReference>
<dbReference type="SUPFAM" id="SSF55874">
    <property type="entry name" value="ATPase domain of HSP90 chaperone/DNA topoisomerase II/histidine kinase"/>
    <property type="match status" value="1"/>
</dbReference>
<dbReference type="InterPro" id="IPR036890">
    <property type="entry name" value="HATPase_C_sf"/>
</dbReference>
<evidence type="ECO:0000256" key="1">
    <source>
        <dbReference type="ARBA" id="ARBA00004370"/>
    </source>
</evidence>
<dbReference type="GO" id="GO:0016020">
    <property type="term" value="C:membrane"/>
    <property type="evidence" value="ECO:0007669"/>
    <property type="project" value="UniProtKB-SubCell"/>
</dbReference>
<keyword evidence="2" id="KW-0597">Phosphoprotein</keyword>
<comment type="subcellular location">
    <subcellularLocation>
        <location evidence="1">Membrane</location>
    </subcellularLocation>
</comment>
<dbReference type="PANTHER" id="PTHR34220:SF7">
    <property type="entry name" value="SENSOR HISTIDINE KINASE YPDA"/>
    <property type="match status" value="1"/>
</dbReference>
<gene>
    <name evidence="5" type="ORF">acsn021_27360</name>
</gene>
<dbReference type="KEGG" id="acel:acsn021_27360"/>
<accession>A0A6S6R513</accession>
<name>A0A6S6R513_9FIRM</name>
<dbReference type="InterPro" id="IPR003660">
    <property type="entry name" value="HAMP_dom"/>
</dbReference>
<dbReference type="GO" id="GO:0000155">
    <property type="term" value="F:phosphorelay sensor kinase activity"/>
    <property type="evidence" value="ECO:0007669"/>
    <property type="project" value="InterPro"/>
</dbReference>
<evidence type="ECO:0000313" key="6">
    <source>
        <dbReference type="Proteomes" id="UP000515561"/>
    </source>
</evidence>
<dbReference type="EMBL" id="AP023367">
    <property type="protein sequence ID" value="BCJ95167.1"/>
    <property type="molecule type" value="Genomic_DNA"/>
</dbReference>
<reference evidence="5 6" key="1">
    <citation type="journal article" date="2016" name="Int. J. Syst. Evol. Microbiol.">
        <title>Descriptions of Anaerotaenia torta gen. nov., sp. nov. and Anaerocolumna cellulosilytica gen. nov., sp. nov. isolated from a methanogenic reactor of cattle waste.</title>
        <authorList>
            <person name="Uek A."/>
            <person name="Ohtaki Y."/>
            <person name="Kaku N."/>
            <person name="Ueki K."/>
        </authorList>
    </citation>
    <scope>NUCLEOTIDE SEQUENCE [LARGE SCALE GENOMIC DNA]</scope>
    <source>
        <strain evidence="5 6">SN021</strain>
    </source>
</reference>
<organism evidence="5 6">
    <name type="scientific">Anaerocolumna cellulosilytica</name>
    <dbReference type="NCBI Taxonomy" id="433286"/>
    <lineage>
        <taxon>Bacteria</taxon>
        <taxon>Bacillati</taxon>
        <taxon>Bacillota</taxon>
        <taxon>Clostridia</taxon>
        <taxon>Lachnospirales</taxon>
        <taxon>Lachnospiraceae</taxon>
        <taxon>Anaerocolumna</taxon>
    </lineage>
</organism>
<protein>
    <submittedName>
        <fullName evidence="5">Histidine kinase</fullName>
    </submittedName>
</protein>
<evidence type="ECO:0000256" key="3">
    <source>
        <dbReference type="ARBA" id="ARBA00022679"/>
    </source>
</evidence>
<proteinExistence type="predicted"/>
<sequence length="601" mass="68506">MHKLLPKSIKLRISLITISFTLMITVLMASISFYLFQYFNEKNLIQNTEFSLQLVTDSIAADMTELTYLSKWCGSNKTVSDYLEYPDKDNRFTLLSLEAYDRLKEEYQNSKISEYIKRIMISNNRNDYIQVIGKAHDFYNSDPEGIRKLPFFDKLMQSDKIKWIGIVIDPMARTRAEQVIPVIRPIYNSYRASIIGFAYITVSTDVITDHFKNYTIPNDSNLIITIGELSYLIKDGSLIPVKKEEQVIKTINNVTVNDKTTVEIVKYQDGSTHTVITYISALKGWSISQSLSKEQFSKQRQWYYYLILFSCFIILSVGTLLTLYLNHMINVPIKKIRKKMKGISTGDFSLDPSIEWDNELGEIGKGINVLSGDIVHLMEKRISDEKHKNELEYQILLNQINPHFLYNTLNSIKWMATIQNATGIAELVTALARLLKKVAKGGNQLITIQEELSVLNDYFLIQKYRYGGTLTMESKVGTEDLYDCIIPRFSLQPLVENAIFHGIEPKGGPGFIQINVSKTDETTVNVNVIDDGIGMTAELIHKTLTGQSEDSSAFFRKIGIANVNNRIKHTFGNDYGLSIRSESGKGTTMTIRIPYIKKNDS</sequence>
<keyword evidence="6" id="KW-1185">Reference proteome</keyword>
<dbReference type="InterPro" id="IPR010559">
    <property type="entry name" value="Sig_transdc_His_kin_internal"/>
</dbReference>
<dbReference type="Pfam" id="PF06580">
    <property type="entry name" value="His_kinase"/>
    <property type="match status" value="1"/>
</dbReference>
<dbReference type="PROSITE" id="PS50885">
    <property type="entry name" value="HAMP"/>
    <property type="match status" value="1"/>
</dbReference>
<dbReference type="PANTHER" id="PTHR34220">
    <property type="entry name" value="SENSOR HISTIDINE KINASE YPDA"/>
    <property type="match status" value="1"/>
</dbReference>
<dbReference type="InterPro" id="IPR050640">
    <property type="entry name" value="Bact_2-comp_sensor_kinase"/>
</dbReference>